<name>A0A1G6J029_9GAMM</name>
<keyword evidence="3" id="KW-1185">Reference proteome</keyword>
<reference evidence="3" key="1">
    <citation type="submission" date="2016-09" db="EMBL/GenBank/DDBJ databases">
        <authorList>
            <person name="Varghese N."/>
            <person name="Submissions S."/>
        </authorList>
    </citation>
    <scope>NUCLEOTIDE SEQUENCE [LARGE SCALE GENOMIC DNA]</scope>
    <source>
        <strain evidence="3">ANC 4667</strain>
    </source>
</reference>
<evidence type="ECO:0000256" key="1">
    <source>
        <dbReference type="SAM" id="MobiDB-lite"/>
    </source>
</evidence>
<gene>
    <name evidence="2" type="ORF">SAMN05421732_103177</name>
</gene>
<evidence type="ECO:0000313" key="3">
    <source>
        <dbReference type="Proteomes" id="UP000243468"/>
    </source>
</evidence>
<feature type="region of interest" description="Disordered" evidence="1">
    <location>
        <begin position="15"/>
        <end position="44"/>
    </location>
</feature>
<dbReference type="Proteomes" id="UP000243468">
    <property type="component" value="Unassembled WGS sequence"/>
</dbReference>
<accession>A0A1G6J029</accession>
<sequence length="44" mass="5132">MGEFFIDNSAMLGMNPGQEKFEQGGWNPQISQPFKSWKDWPKQN</sequence>
<dbReference type="AlphaFoldDB" id="A0A1G6J029"/>
<protein>
    <submittedName>
        <fullName evidence="2">Uncharacterized protein</fullName>
    </submittedName>
</protein>
<dbReference type="EMBL" id="FMYO01000003">
    <property type="protein sequence ID" value="SDC12020.1"/>
    <property type="molecule type" value="Genomic_DNA"/>
</dbReference>
<organism evidence="2 3">
    <name type="scientific">Acinetobacter kookii</name>
    <dbReference type="NCBI Taxonomy" id="1226327"/>
    <lineage>
        <taxon>Bacteria</taxon>
        <taxon>Pseudomonadati</taxon>
        <taxon>Pseudomonadota</taxon>
        <taxon>Gammaproteobacteria</taxon>
        <taxon>Moraxellales</taxon>
        <taxon>Moraxellaceae</taxon>
        <taxon>Acinetobacter</taxon>
    </lineage>
</organism>
<evidence type="ECO:0000313" key="2">
    <source>
        <dbReference type="EMBL" id="SDC12020.1"/>
    </source>
</evidence>
<proteinExistence type="predicted"/>